<keyword evidence="1" id="KW-0732">Signal</keyword>
<comment type="caution">
    <text evidence="2">The sequence shown here is derived from an EMBL/GenBank/DDBJ whole genome shotgun (WGS) entry which is preliminary data.</text>
</comment>
<proteinExistence type="predicted"/>
<keyword evidence="3" id="KW-1185">Reference proteome</keyword>
<evidence type="ECO:0000256" key="1">
    <source>
        <dbReference type="SAM" id="SignalP"/>
    </source>
</evidence>
<dbReference type="Proteomes" id="UP000639643">
    <property type="component" value="Unassembled WGS sequence"/>
</dbReference>
<reference evidence="2" key="1">
    <citation type="journal article" date="2020" name="Phytopathology">
        <title>Genome Sequence Resources of Colletotrichum truncatum, C. plurivorum, C. musicola, and C. sojae: Four Species Pathogenic to Soybean (Glycine max).</title>
        <authorList>
            <person name="Rogerio F."/>
            <person name="Boufleur T.R."/>
            <person name="Ciampi-Guillardi M."/>
            <person name="Sukno S.A."/>
            <person name="Thon M.R."/>
            <person name="Massola Junior N.S."/>
            <person name="Baroncelli R."/>
        </authorList>
    </citation>
    <scope>NUCLEOTIDE SEQUENCE</scope>
    <source>
        <strain evidence="2">LFN0074</strain>
    </source>
</reference>
<name>A0A8H6NNH8_9PEZI</name>
<protein>
    <submittedName>
        <fullName evidence="2">Uncharacterized protein</fullName>
    </submittedName>
</protein>
<sequence>MKHPGDEFAMIFKILIVEVLLGMSPVGFFDGPRDKPALWNGSWASSRIATSSDLTGSTVILWNNARGDGVNNARFHRFTDDEAFSYSLRYLAGCTGIVIVSKEAVYLAHYWESISFNQDLETDPNNPDEPPKTRYKTQDNAFRYTVTRALRKGIRKNGVVEQDSLQAHAHEMDDDSLHGFLMIPQTGSSDVGIGPEDPYRKYWEMLKEEVGKILPRLDPIANPDRWHEYRCAPAQTEENIGDFRPLKHTARGRLSEDGSMEWE</sequence>
<feature type="signal peptide" evidence="1">
    <location>
        <begin position="1"/>
        <end position="22"/>
    </location>
</feature>
<feature type="chain" id="PRO_5034286746" evidence="1">
    <location>
        <begin position="23"/>
        <end position="263"/>
    </location>
</feature>
<dbReference type="OrthoDB" id="3886018at2759"/>
<dbReference type="EMBL" id="WIGM01000113">
    <property type="protein sequence ID" value="KAF6839508.1"/>
    <property type="molecule type" value="Genomic_DNA"/>
</dbReference>
<dbReference type="AlphaFoldDB" id="A0A8H6NNH8"/>
<evidence type="ECO:0000313" key="2">
    <source>
        <dbReference type="EMBL" id="KAF6839508.1"/>
    </source>
</evidence>
<evidence type="ECO:0000313" key="3">
    <source>
        <dbReference type="Proteomes" id="UP000639643"/>
    </source>
</evidence>
<gene>
    <name evidence="2" type="ORF">CMUS01_04266</name>
</gene>
<accession>A0A8H6NNH8</accession>
<organism evidence="2 3">
    <name type="scientific">Colletotrichum musicola</name>
    <dbReference type="NCBI Taxonomy" id="2175873"/>
    <lineage>
        <taxon>Eukaryota</taxon>
        <taxon>Fungi</taxon>
        <taxon>Dikarya</taxon>
        <taxon>Ascomycota</taxon>
        <taxon>Pezizomycotina</taxon>
        <taxon>Sordariomycetes</taxon>
        <taxon>Hypocreomycetidae</taxon>
        <taxon>Glomerellales</taxon>
        <taxon>Glomerellaceae</taxon>
        <taxon>Colletotrichum</taxon>
        <taxon>Colletotrichum orchidearum species complex</taxon>
    </lineage>
</organism>